<evidence type="ECO:0000313" key="1">
    <source>
        <dbReference type="EMBL" id="GFY49383.1"/>
    </source>
</evidence>
<protein>
    <submittedName>
        <fullName evidence="1">Uncharacterized protein</fullName>
    </submittedName>
</protein>
<dbReference type="AlphaFoldDB" id="A0A8X7C055"/>
<gene>
    <name evidence="1" type="primary">g.48693</name>
    <name evidence="1" type="ORF">TNIN_468011</name>
</gene>
<dbReference type="OrthoDB" id="6611281at2759"/>
<accession>A0A8X7C055</accession>
<name>A0A8X7C055_9ARAC</name>
<dbReference type="Proteomes" id="UP000886998">
    <property type="component" value="Unassembled WGS sequence"/>
</dbReference>
<dbReference type="EMBL" id="BMAV01006992">
    <property type="protein sequence ID" value="GFY49383.1"/>
    <property type="molecule type" value="Genomic_DNA"/>
</dbReference>
<sequence>MLSEESVARVRDFFMRSLKKSIRRVSHELAMPVMTVWRVLHKRLELCLYRLQLLQALKPTNLVYAPNSQTTLMPTNENFMDYVVFSDESGCNLSEHS</sequence>
<proteinExistence type="predicted"/>
<keyword evidence="2" id="KW-1185">Reference proteome</keyword>
<reference evidence="1" key="1">
    <citation type="submission" date="2020-08" db="EMBL/GenBank/DDBJ databases">
        <title>Multicomponent nature underlies the extraordinary mechanical properties of spider dragline silk.</title>
        <authorList>
            <person name="Kono N."/>
            <person name="Nakamura H."/>
            <person name="Mori M."/>
            <person name="Yoshida Y."/>
            <person name="Ohtoshi R."/>
            <person name="Malay A.D."/>
            <person name="Moran D.A.P."/>
            <person name="Tomita M."/>
            <person name="Numata K."/>
            <person name="Arakawa K."/>
        </authorList>
    </citation>
    <scope>NUCLEOTIDE SEQUENCE</scope>
</reference>
<organism evidence="1 2">
    <name type="scientific">Trichonephila inaurata madagascariensis</name>
    <dbReference type="NCBI Taxonomy" id="2747483"/>
    <lineage>
        <taxon>Eukaryota</taxon>
        <taxon>Metazoa</taxon>
        <taxon>Ecdysozoa</taxon>
        <taxon>Arthropoda</taxon>
        <taxon>Chelicerata</taxon>
        <taxon>Arachnida</taxon>
        <taxon>Araneae</taxon>
        <taxon>Araneomorphae</taxon>
        <taxon>Entelegynae</taxon>
        <taxon>Araneoidea</taxon>
        <taxon>Nephilidae</taxon>
        <taxon>Trichonephila</taxon>
        <taxon>Trichonephila inaurata</taxon>
    </lineage>
</organism>
<comment type="caution">
    <text evidence="1">The sequence shown here is derived from an EMBL/GenBank/DDBJ whole genome shotgun (WGS) entry which is preliminary data.</text>
</comment>
<evidence type="ECO:0000313" key="2">
    <source>
        <dbReference type="Proteomes" id="UP000886998"/>
    </source>
</evidence>